<evidence type="ECO:0000313" key="2">
    <source>
        <dbReference type="EMBL" id="REG79584.1"/>
    </source>
</evidence>
<dbReference type="InterPro" id="IPR050312">
    <property type="entry name" value="IolE/XylAMocC-like"/>
</dbReference>
<dbReference type="InterPro" id="IPR036237">
    <property type="entry name" value="Xyl_isomerase-like_sf"/>
</dbReference>
<name>A0A3E0DAI3_9BACT</name>
<dbReference type="PANTHER" id="PTHR12110:SF53">
    <property type="entry name" value="BLR5974 PROTEIN"/>
    <property type="match status" value="1"/>
</dbReference>
<evidence type="ECO:0000313" key="3">
    <source>
        <dbReference type="Proteomes" id="UP000256405"/>
    </source>
</evidence>
<accession>A0A3E0DAI3</accession>
<dbReference type="PANTHER" id="PTHR12110">
    <property type="entry name" value="HYDROXYPYRUVATE ISOMERASE"/>
    <property type="match status" value="1"/>
</dbReference>
<comment type="caution">
    <text evidence="2">The sequence shown here is derived from an EMBL/GenBank/DDBJ whole genome shotgun (WGS) entry which is preliminary data.</text>
</comment>
<dbReference type="OrthoDB" id="127797at2"/>
<dbReference type="Pfam" id="PF01261">
    <property type="entry name" value="AP_endonuc_2"/>
    <property type="match status" value="1"/>
</dbReference>
<feature type="domain" description="Xylose isomerase-like TIM barrel" evidence="1">
    <location>
        <begin position="63"/>
        <end position="284"/>
    </location>
</feature>
<proteinExistence type="predicted"/>
<sequence>MDKKRRNILRGLAIAPALFASHHQSASSKTDNLAQHRVQYSVNAYSFNSLLRSGEMTFFDMMEFAAEIGLNAVDLTGYYFPSYPEIPSNSELFPLKRRALELGLNISWTGIRNDFVNPDADSRKADRDLIKKWLTVSSNLGASIMRVFTGKHSYDGFTRDEVKNWLVEEYKICAGYGEESGVIVGLQNHNEFLFQSDEIIDILKRVDSEWFGLILDIGSLNAVNPYDEIEKLAPYANYWFIKEHVFPNGIKTEVDMKKLAPIIRNQGYQGYISFESLSDGDPKQIVSSMFIAFRTAYEKL</sequence>
<protein>
    <submittedName>
        <fullName evidence="2">Sugar phosphate isomerase/epimerase</fullName>
    </submittedName>
</protein>
<gene>
    <name evidence="2" type="ORF">C8N25_13021</name>
</gene>
<keyword evidence="3" id="KW-1185">Reference proteome</keyword>
<evidence type="ECO:0000259" key="1">
    <source>
        <dbReference type="Pfam" id="PF01261"/>
    </source>
</evidence>
<dbReference type="GO" id="GO:0016853">
    <property type="term" value="F:isomerase activity"/>
    <property type="evidence" value="ECO:0007669"/>
    <property type="project" value="UniProtKB-KW"/>
</dbReference>
<dbReference type="Gene3D" id="3.20.20.150">
    <property type="entry name" value="Divalent-metal-dependent TIM barrel enzymes"/>
    <property type="match status" value="1"/>
</dbReference>
<dbReference type="EMBL" id="QUNF01000030">
    <property type="protein sequence ID" value="REG79584.1"/>
    <property type="molecule type" value="Genomic_DNA"/>
</dbReference>
<dbReference type="RefSeq" id="WP_086543191.1">
    <property type="nucleotide sequence ID" value="NZ_MSSW01000064.1"/>
</dbReference>
<dbReference type="AlphaFoldDB" id="A0A3E0DAI3"/>
<keyword evidence="2" id="KW-0413">Isomerase</keyword>
<reference evidence="2 3" key="1">
    <citation type="submission" date="2018-08" db="EMBL/GenBank/DDBJ databases">
        <title>Genomic Encyclopedia of Archaeal and Bacterial Type Strains, Phase II (KMG-II): from individual species to whole genera.</title>
        <authorList>
            <person name="Goeker M."/>
        </authorList>
    </citation>
    <scope>NUCLEOTIDE SEQUENCE [LARGE SCALE GENOMIC DNA]</scope>
    <source>
        <strain evidence="2 3">DSM 15986</strain>
    </source>
</reference>
<organism evidence="2 3">
    <name type="scientific">Algoriphagus antarcticus</name>
    <dbReference type="NCBI Taxonomy" id="238540"/>
    <lineage>
        <taxon>Bacteria</taxon>
        <taxon>Pseudomonadati</taxon>
        <taxon>Bacteroidota</taxon>
        <taxon>Cytophagia</taxon>
        <taxon>Cytophagales</taxon>
        <taxon>Cyclobacteriaceae</taxon>
        <taxon>Algoriphagus</taxon>
    </lineage>
</organism>
<dbReference type="Proteomes" id="UP000256405">
    <property type="component" value="Unassembled WGS sequence"/>
</dbReference>
<dbReference type="InterPro" id="IPR013022">
    <property type="entry name" value="Xyl_isomerase-like_TIM-brl"/>
</dbReference>
<dbReference type="SUPFAM" id="SSF51658">
    <property type="entry name" value="Xylose isomerase-like"/>
    <property type="match status" value="1"/>
</dbReference>